<name>A0ACC3A578_9EURO</name>
<dbReference type="EMBL" id="JAPDRQ010000099">
    <property type="protein sequence ID" value="KAJ9655319.1"/>
    <property type="molecule type" value="Genomic_DNA"/>
</dbReference>
<comment type="caution">
    <text evidence="1">The sequence shown here is derived from an EMBL/GenBank/DDBJ whole genome shotgun (WGS) entry which is preliminary data.</text>
</comment>
<dbReference type="Proteomes" id="UP001172386">
    <property type="component" value="Unassembled WGS sequence"/>
</dbReference>
<evidence type="ECO:0000313" key="1">
    <source>
        <dbReference type="EMBL" id="KAJ9655319.1"/>
    </source>
</evidence>
<sequence length="528" mass="60500">MNDNGFIYQQLVEEKQEIRLLEVLPNTDDGLINCRLQTVSLHEHDFVALSYQWGPADSLHDIFVNGQRCQVRQNLWEFLIVASERASHMLLWVDTLCINQTDLEERNEHVRIMDEIYKASAMVLSWLGAGDPDIELAFELISSAWLSPDSADDYDRLPMVHPNQTAESTWQIISKFCELSYWKRVWVAQEILLPCSNYLLYGARTLSWQAFANFISLVDIRYNCPPRYARLITNSTPKSYTAFKPYNMLPKRMEWKLGDRLLQTSGERWDRRQYNLFRILTMFGNRECTDPLDHIYALLALTTQGTQFPVKYGIDLLELFLTTFHFCGLAIYQDVDVTPTLVYEPPSQRALIRNAKYLAETLELIPAYQKTPPYLTNTSSMSSTMSNQSGSIDLRTPNPRADPCFPCQDQWLSLQCTIIVAGNEPPVLRSNTLRRSIESVPFDVLVHIAESSSWLMCQREGPDKVICIGIITLKDGPHGRGFKILEPGQLSRSQIAREPGSVDNWKMLVRPEGHLDWLKVIILGISPG</sequence>
<reference evidence="1" key="1">
    <citation type="submission" date="2022-10" db="EMBL/GenBank/DDBJ databases">
        <title>Culturing micro-colonial fungi from biological soil crusts in the Mojave desert and describing Neophaeococcomyces mojavensis, and introducing the new genera and species Taxawa tesnikishii.</title>
        <authorList>
            <person name="Kurbessoian T."/>
            <person name="Stajich J.E."/>
        </authorList>
    </citation>
    <scope>NUCLEOTIDE SEQUENCE</scope>
    <source>
        <strain evidence="1">JES_112</strain>
    </source>
</reference>
<accession>A0ACC3A578</accession>
<proteinExistence type="predicted"/>
<evidence type="ECO:0000313" key="2">
    <source>
        <dbReference type="Proteomes" id="UP001172386"/>
    </source>
</evidence>
<gene>
    <name evidence="1" type="ORF">H2198_005774</name>
</gene>
<keyword evidence="2" id="KW-1185">Reference proteome</keyword>
<protein>
    <submittedName>
        <fullName evidence="1">Uncharacterized protein</fullName>
    </submittedName>
</protein>
<organism evidence="1 2">
    <name type="scientific">Neophaeococcomyces mojaviensis</name>
    <dbReference type="NCBI Taxonomy" id="3383035"/>
    <lineage>
        <taxon>Eukaryota</taxon>
        <taxon>Fungi</taxon>
        <taxon>Dikarya</taxon>
        <taxon>Ascomycota</taxon>
        <taxon>Pezizomycotina</taxon>
        <taxon>Eurotiomycetes</taxon>
        <taxon>Chaetothyriomycetidae</taxon>
        <taxon>Chaetothyriales</taxon>
        <taxon>Chaetothyriales incertae sedis</taxon>
        <taxon>Neophaeococcomyces</taxon>
    </lineage>
</organism>